<evidence type="ECO:0000313" key="2">
    <source>
        <dbReference type="EMBL" id="KAL3855291.1"/>
    </source>
</evidence>
<evidence type="ECO:0000313" key="3">
    <source>
        <dbReference type="Proteomes" id="UP001634394"/>
    </source>
</evidence>
<feature type="non-terminal residue" evidence="2">
    <location>
        <position position="109"/>
    </location>
</feature>
<keyword evidence="3" id="KW-1185">Reference proteome</keyword>
<gene>
    <name evidence="2" type="ORF">ACJMK2_014507</name>
</gene>
<organism evidence="2 3">
    <name type="scientific">Sinanodonta woodiana</name>
    <name type="common">Chinese pond mussel</name>
    <name type="synonym">Anodonta woodiana</name>
    <dbReference type="NCBI Taxonomy" id="1069815"/>
    <lineage>
        <taxon>Eukaryota</taxon>
        <taxon>Metazoa</taxon>
        <taxon>Spiralia</taxon>
        <taxon>Lophotrochozoa</taxon>
        <taxon>Mollusca</taxon>
        <taxon>Bivalvia</taxon>
        <taxon>Autobranchia</taxon>
        <taxon>Heteroconchia</taxon>
        <taxon>Palaeoheterodonta</taxon>
        <taxon>Unionida</taxon>
        <taxon>Unionoidea</taxon>
        <taxon>Unionidae</taxon>
        <taxon>Unioninae</taxon>
        <taxon>Sinanodonta</taxon>
    </lineage>
</organism>
<protein>
    <submittedName>
        <fullName evidence="2">Uncharacterized protein</fullName>
    </submittedName>
</protein>
<evidence type="ECO:0000256" key="1">
    <source>
        <dbReference type="SAM" id="MobiDB-lite"/>
    </source>
</evidence>
<proteinExistence type="predicted"/>
<reference evidence="2 3" key="1">
    <citation type="submission" date="2024-11" db="EMBL/GenBank/DDBJ databases">
        <title>Chromosome-level genome assembly of the freshwater bivalve Anodonta woodiana.</title>
        <authorList>
            <person name="Chen X."/>
        </authorList>
    </citation>
    <scope>NUCLEOTIDE SEQUENCE [LARGE SCALE GENOMIC DNA]</scope>
    <source>
        <strain evidence="2">MN2024</strain>
        <tissue evidence="2">Gills</tissue>
    </source>
</reference>
<feature type="region of interest" description="Disordered" evidence="1">
    <location>
        <begin position="75"/>
        <end position="109"/>
    </location>
</feature>
<dbReference type="AlphaFoldDB" id="A0ABD3V0V7"/>
<accession>A0ABD3V0V7</accession>
<dbReference type="Proteomes" id="UP001634394">
    <property type="component" value="Unassembled WGS sequence"/>
</dbReference>
<dbReference type="EMBL" id="JBJQND010000014">
    <property type="protein sequence ID" value="KAL3855291.1"/>
    <property type="molecule type" value="Genomic_DNA"/>
</dbReference>
<feature type="compositionally biased region" description="Acidic residues" evidence="1">
    <location>
        <begin position="87"/>
        <end position="96"/>
    </location>
</feature>
<feature type="compositionally biased region" description="Basic and acidic residues" evidence="1">
    <location>
        <begin position="76"/>
        <end position="86"/>
    </location>
</feature>
<name>A0ABD3V0V7_SINWO</name>
<sequence>MDSEEDFYAEKPDKEFYRPIDRSTLCEYYNRVLGDPKFAPKKEIAEILLSKEGCTIRKEYLTISDTHELTFSLTRTNKDGSDKDINDYDDDDDDNPSLEHFIYTTDEKT</sequence>
<comment type="caution">
    <text evidence="2">The sequence shown here is derived from an EMBL/GenBank/DDBJ whole genome shotgun (WGS) entry which is preliminary data.</text>
</comment>